<keyword evidence="4" id="KW-1185">Reference proteome</keyword>
<dbReference type="InterPro" id="IPR023606">
    <property type="entry name" value="CoA-Trfase_III_dom_1_sf"/>
</dbReference>
<evidence type="ECO:0000313" key="3">
    <source>
        <dbReference type="EMBL" id="MXQ67848.1"/>
    </source>
</evidence>
<accession>A0A6I4WDN2</accession>
<keyword evidence="2 3" id="KW-0808">Transferase</keyword>
<dbReference type="InterPro" id="IPR044855">
    <property type="entry name" value="CoA-Trfase_III_dom3_sf"/>
</dbReference>
<protein>
    <submittedName>
        <fullName evidence="3">CoA transferase</fullName>
    </submittedName>
</protein>
<dbReference type="Proteomes" id="UP000431901">
    <property type="component" value="Unassembled WGS sequence"/>
</dbReference>
<name>A0A6I4WDN2_9ACTN</name>
<dbReference type="SUPFAM" id="SSF89796">
    <property type="entry name" value="CoA-transferase family III (CaiB/BaiF)"/>
    <property type="match status" value="1"/>
</dbReference>
<dbReference type="OrthoDB" id="4251672at2"/>
<proteinExistence type="inferred from homology"/>
<sequence>MEPTPPAGPFTGLKVIDAATLFAGPGAATLLADYGADVLKIEHPSAGDPVRRHGYSKDGVSLWWKVVARNKRAMTLNLGVPAGRDILLALAAEADVLVENFRPGTMERWGLGWDELRAVNPGLIFVRVTGFGQFGPSARRPGFGTLAEAMSGFAYSTGAPDGPPTLPPFGLADGIAALTGAFAISAALHARRATGRGQVVDLAIIEPILQVVGPQVTLFRELGVVEERNGSRSVHNAPRNVYRTRDGRWLAISTSAQSIAERVMRLVGRPELVDEPWFSSGAGRVAHVEELDAAVGSWIAARTAAEVTAAFEEAQAAVAPVYSAADIVADEQYAALGTVVDVPDDELGSVAMVNVPFRLQDTPGRIRFAGRAKGADTDAVLTGLGYDDARREALRENGVI</sequence>
<evidence type="ECO:0000313" key="4">
    <source>
        <dbReference type="Proteomes" id="UP000431901"/>
    </source>
</evidence>
<dbReference type="PANTHER" id="PTHR48228">
    <property type="entry name" value="SUCCINYL-COA--D-CITRAMALATE COA-TRANSFERASE"/>
    <property type="match status" value="1"/>
</dbReference>
<evidence type="ECO:0000256" key="1">
    <source>
        <dbReference type="ARBA" id="ARBA00008383"/>
    </source>
</evidence>
<dbReference type="EMBL" id="WUTW01000009">
    <property type="protein sequence ID" value="MXQ67848.1"/>
    <property type="molecule type" value="Genomic_DNA"/>
</dbReference>
<dbReference type="InterPro" id="IPR003673">
    <property type="entry name" value="CoA-Trfase_fam_III"/>
</dbReference>
<dbReference type="Gene3D" id="3.30.1540.10">
    <property type="entry name" value="formyl-coa transferase, domain 3"/>
    <property type="match status" value="1"/>
</dbReference>
<gene>
    <name evidence="3" type="ORF">GQ466_27890</name>
</gene>
<comment type="similarity">
    <text evidence="1">Belongs to the CoA-transferase III family.</text>
</comment>
<reference evidence="3 4" key="1">
    <citation type="submission" date="2019-12" db="EMBL/GenBank/DDBJ databases">
        <title>Nocardia macrotermitis sp. nov. and Nocardia aurantia sp. nov., isolated from the gut of the fungus growing-termite Macrotermes natalensis.</title>
        <authorList>
            <person name="Christine B."/>
            <person name="Rene B."/>
        </authorList>
    </citation>
    <scope>NUCLEOTIDE SEQUENCE [LARGE SCALE GENOMIC DNA]</scope>
    <source>
        <strain evidence="3 4">DSM 102126</strain>
    </source>
</reference>
<dbReference type="AlphaFoldDB" id="A0A6I4WDN2"/>
<comment type="caution">
    <text evidence="3">The sequence shown here is derived from an EMBL/GenBank/DDBJ whole genome shotgun (WGS) entry which is preliminary data.</text>
</comment>
<dbReference type="Pfam" id="PF02515">
    <property type="entry name" value="CoA_transf_3"/>
    <property type="match status" value="1"/>
</dbReference>
<dbReference type="Gene3D" id="3.40.50.10540">
    <property type="entry name" value="Crotonobetainyl-coa:carnitine coa-transferase, domain 1"/>
    <property type="match status" value="1"/>
</dbReference>
<organism evidence="3 4">
    <name type="scientific">Actinomadura rayongensis</name>
    <dbReference type="NCBI Taxonomy" id="1429076"/>
    <lineage>
        <taxon>Bacteria</taxon>
        <taxon>Bacillati</taxon>
        <taxon>Actinomycetota</taxon>
        <taxon>Actinomycetes</taxon>
        <taxon>Streptosporangiales</taxon>
        <taxon>Thermomonosporaceae</taxon>
        <taxon>Actinomadura</taxon>
    </lineage>
</organism>
<evidence type="ECO:0000256" key="2">
    <source>
        <dbReference type="ARBA" id="ARBA00022679"/>
    </source>
</evidence>
<dbReference type="PANTHER" id="PTHR48228:SF6">
    <property type="entry name" value="L-CARNITINE COA-TRANSFERASE"/>
    <property type="match status" value="1"/>
</dbReference>
<dbReference type="RefSeq" id="WP_161106041.1">
    <property type="nucleotide sequence ID" value="NZ_JBHLYI010000015.1"/>
</dbReference>
<dbReference type="GO" id="GO:0016740">
    <property type="term" value="F:transferase activity"/>
    <property type="evidence" value="ECO:0007669"/>
    <property type="project" value="UniProtKB-KW"/>
</dbReference>
<dbReference type="InterPro" id="IPR050509">
    <property type="entry name" value="CoA-transferase_III"/>
</dbReference>